<evidence type="ECO:0000259" key="2">
    <source>
        <dbReference type="Pfam" id="PF20586"/>
    </source>
</evidence>
<keyword evidence="4" id="KW-1185">Reference proteome</keyword>
<dbReference type="Pfam" id="PF20586">
    <property type="entry name" value="DUF6788"/>
    <property type="match status" value="1"/>
</dbReference>
<feature type="domain" description="Nucleotidyltransferase-like" evidence="1">
    <location>
        <begin position="106"/>
        <end position="312"/>
    </location>
</feature>
<protein>
    <recommendedName>
        <fullName evidence="5">Nucleotidyltransferase</fullName>
    </recommendedName>
</protein>
<evidence type="ECO:0000259" key="1">
    <source>
        <dbReference type="Pfam" id="PF12281"/>
    </source>
</evidence>
<evidence type="ECO:0000313" key="3">
    <source>
        <dbReference type="EMBL" id="PTE15028.1"/>
    </source>
</evidence>
<feature type="domain" description="DUF6788" evidence="2">
    <location>
        <begin position="23"/>
        <end position="67"/>
    </location>
</feature>
<evidence type="ECO:0000313" key="4">
    <source>
        <dbReference type="Proteomes" id="UP000241362"/>
    </source>
</evidence>
<dbReference type="RefSeq" id="WP_107672802.1">
    <property type="nucleotide sequence ID" value="NZ_PZKE01000005.1"/>
</dbReference>
<dbReference type="EMBL" id="PZKE01000005">
    <property type="protein sequence ID" value="PTE15028.1"/>
    <property type="molecule type" value="Genomic_DNA"/>
</dbReference>
<dbReference type="Pfam" id="PF12281">
    <property type="entry name" value="NTP_transf_8"/>
    <property type="match status" value="1"/>
</dbReference>
<dbReference type="InterPro" id="IPR022550">
    <property type="entry name" value="NTP_transf_8"/>
</dbReference>
<reference evidence="3 4" key="1">
    <citation type="submission" date="2018-03" db="EMBL/GenBank/DDBJ databases">
        <title>Rhodobacter blasticus.</title>
        <authorList>
            <person name="Meyer T.E."/>
            <person name="Miller S."/>
            <person name="Lodha T."/>
            <person name="Gandham S."/>
            <person name="Chintalapati S."/>
            <person name="Chintalapati V.R."/>
        </authorList>
    </citation>
    <scope>NUCLEOTIDE SEQUENCE [LARGE SCALE GENOMIC DNA]</scope>
    <source>
        <strain evidence="3 4">DSM 2131</strain>
    </source>
</reference>
<sequence length="339" mass="37881">MVIARHSLNAQSAYHDLLRGLKDDAVSDLRGTPVKETRNGRTYWYDQYRIGTSVRRSYIGEDTAELRDRLERQAGLAAEVAQRRQTRTRLVRLLRAEGMLSTDGSVGALFAAAEKLGVFRLGGTLVGTQAFRLYEGELGLRIPSSELAQTGDIDFAQFERLSLALDDQVTGSISETFKALSFEPVPGLERAAVWKWRQTRSDVMVEFLTPSFRSEEDIRDLPALGVSAQSLHFLNYLIAQPIKAAALYRSGVLVQIPRPEAFAIHKLIVADRRRGGPDQIKSRKDRAQAALLVEVLAEDRPDELREAHEDALSRGPHWRDHIARSLARMPETAARLAAL</sequence>
<gene>
    <name evidence="3" type="ORF">C5F44_07005</name>
</gene>
<dbReference type="AlphaFoldDB" id="A0A2T4JB23"/>
<dbReference type="Proteomes" id="UP000241362">
    <property type="component" value="Unassembled WGS sequence"/>
</dbReference>
<evidence type="ECO:0008006" key="5">
    <source>
        <dbReference type="Google" id="ProtNLM"/>
    </source>
</evidence>
<dbReference type="InterPro" id="IPR046738">
    <property type="entry name" value="DUF6788"/>
</dbReference>
<accession>A0A2T4JB23</accession>
<comment type="caution">
    <text evidence="3">The sequence shown here is derived from an EMBL/GenBank/DDBJ whole genome shotgun (WGS) entry which is preliminary data.</text>
</comment>
<dbReference type="PIRSF" id="PIRSF031854">
    <property type="entry name" value="UCP031854"/>
    <property type="match status" value="1"/>
</dbReference>
<proteinExistence type="predicted"/>
<dbReference type="InterPro" id="IPR058575">
    <property type="entry name" value="NTP_transf_8_dom"/>
</dbReference>
<organism evidence="3 4">
    <name type="scientific">Fuscovulum blasticum DSM 2131</name>
    <dbReference type="NCBI Taxonomy" id="1188250"/>
    <lineage>
        <taxon>Bacteria</taxon>
        <taxon>Pseudomonadati</taxon>
        <taxon>Pseudomonadota</taxon>
        <taxon>Alphaproteobacteria</taxon>
        <taxon>Rhodobacterales</taxon>
        <taxon>Paracoccaceae</taxon>
        <taxon>Pseudogemmobacter</taxon>
    </lineage>
</organism>
<name>A0A2T4JB23_FUSBL</name>